<dbReference type="EMBL" id="JACHMO010000001">
    <property type="protein sequence ID" value="MBB5803615.1"/>
    <property type="molecule type" value="Genomic_DNA"/>
</dbReference>
<dbReference type="Pfam" id="PF06722">
    <property type="entry name" value="EryCIII-like_C"/>
    <property type="match status" value="1"/>
</dbReference>
<dbReference type="CDD" id="cd03784">
    <property type="entry name" value="GT1_Gtf-like"/>
    <property type="match status" value="1"/>
</dbReference>
<dbReference type="UniPathway" id="UPA00162"/>
<evidence type="ECO:0000259" key="3">
    <source>
        <dbReference type="Pfam" id="PF03033"/>
    </source>
</evidence>
<reference evidence="5 6" key="1">
    <citation type="submission" date="2020-08" db="EMBL/GenBank/DDBJ databases">
        <title>Sequencing the genomes of 1000 actinobacteria strains.</title>
        <authorList>
            <person name="Klenk H.-P."/>
        </authorList>
    </citation>
    <scope>NUCLEOTIDE SEQUENCE [LARGE SCALE GENOMIC DNA]</scope>
    <source>
        <strain evidence="5 6">DSM 45486</strain>
    </source>
</reference>
<keyword evidence="5" id="KW-0808">Transferase</keyword>
<feature type="domain" description="Glycosyltransferase family 28 N-terminal" evidence="3">
    <location>
        <begin position="3"/>
        <end position="52"/>
    </location>
</feature>
<name>A0A7W9HK63_9PSEU</name>
<keyword evidence="5" id="KW-0328">Glycosyltransferase</keyword>
<dbReference type="InterPro" id="IPR050426">
    <property type="entry name" value="Glycosyltransferase_28"/>
</dbReference>
<dbReference type="GO" id="GO:0016906">
    <property type="term" value="F:sterol 3-beta-glucosyltransferase activity"/>
    <property type="evidence" value="ECO:0007669"/>
    <property type="project" value="UniProtKB-EC"/>
</dbReference>
<protein>
    <submittedName>
        <fullName evidence="5">Sterol 3beta-glucosyltransferase</fullName>
        <ecNumber evidence="5">2.4.1.173</ecNumber>
    </submittedName>
</protein>
<dbReference type="AlphaFoldDB" id="A0A7W9HK63"/>
<dbReference type="Pfam" id="PF03033">
    <property type="entry name" value="Glyco_transf_28"/>
    <property type="match status" value="1"/>
</dbReference>
<evidence type="ECO:0000256" key="1">
    <source>
        <dbReference type="ARBA" id="ARBA00004660"/>
    </source>
</evidence>
<accession>A0A7W9HK63</accession>
<keyword evidence="6" id="KW-1185">Reference proteome</keyword>
<dbReference type="PANTHER" id="PTHR48050">
    <property type="entry name" value="STEROL 3-BETA-GLUCOSYLTRANSFERASE"/>
    <property type="match status" value="1"/>
</dbReference>
<evidence type="ECO:0000313" key="5">
    <source>
        <dbReference type="EMBL" id="MBB5803615.1"/>
    </source>
</evidence>
<dbReference type="EC" id="2.4.1.173" evidence="5"/>
<dbReference type="FunFam" id="3.40.50.2000:FF:000009">
    <property type="entry name" value="Sterol 3-beta-glucosyltransferase UGT80A2"/>
    <property type="match status" value="1"/>
</dbReference>
<comment type="caution">
    <text evidence="5">The sequence shown here is derived from an EMBL/GenBank/DDBJ whole genome shotgun (WGS) entry which is preliminary data.</text>
</comment>
<dbReference type="GO" id="GO:0033072">
    <property type="term" value="P:vancomycin biosynthetic process"/>
    <property type="evidence" value="ECO:0007669"/>
    <property type="project" value="UniProtKB-UniPathway"/>
</dbReference>
<dbReference type="GO" id="GO:0005975">
    <property type="term" value="P:carbohydrate metabolic process"/>
    <property type="evidence" value="ECO:0007669"/>
    <property type="project" value="InterPro"/>
</dbReference>
<dbReference type="Gene3D" id="3.40.50.2000">
    <property type="entry name" value="Glycogen Phosphorylase B"/>
    <property type="match status" value="2"/>
</dbReference>
<gene>
    <name evidence="5" type="ORF">F4560_003383</name>
</gene>
<proteinExistence type="predicted"/>
<evidence type="ECO:0000256" key="2">
    <source>
        <dbReference type="ARBA" id="ARBA00023194"/>
    </source>
</evidence>
<dbReference type="SUPFAM" id="SSF53756">
    <property type="entry name" value="UDP-Glycosyltransferase/glycogen phosphorylase"/>
    <property type="match status" value="1"/>
</dbReference>
<evidence type="ECO:0000313" key="6">
    <source>
        <dbReference type="Proteomes" id="UP000552097"/>
    </source>
</evidence>
<comment type="pathway">
    <text evidence="1">Antibiotic biosynthesis; vancomycin biosynthesis.</text>
</comment>
<keyword evidence="2" id="KW-0045">Antibiotic biosynthesis</keyword>
<dbReference type="Proteomes" id="UP000552097">
    <property type="component" value="Unassembled WGS sequence"/>
</dbReference>
<dbReference type="InterPro" id="IPR010610">
    <property type="entry name" value="EryCIII-like_C"/>
</dbReference>
<sequence>MKILIYTWGSRGDVQPYLALARALNEAGHESTLAAPAPFESFAAEHGVRFFARDDTQLRLLERPDVRSLLYREASRVLGTQTKAEKKEFKAELKELMSGIRPIMKQTFVPMLDEQFKAAEYRPDLIVQTHDDMDYGHFVAEKLGVPHVVAELYPFYTPSWHYPSMAFQEKEWPGVLTRLSHVLPKLIIPMKRKADRWRTESLGLPARRGRHNRMRTADGRPVQLLNLFSEHLFPRAADWPDNVHSIGSPLLPVDKQYTPPDSLVRFLAAGAPPIAIGFGSLSNPDPHRNGQMVSEAVRAAGVRAVVIRGSGRCIEIEEPSDDVLMVDSVPFDWLCPRIRAMVHSGGHGVVHDVLTAGIPSVSCPLFKESALWGNQVRKAGAGLESIWQPFMTTENLTAALRRLATDDIMAAAARRMSEKMKSEPGHAAAISVIERVAAGKVPAAV</sequence>
<evidence type="ECO:0000259" key="4">
    <source>
        <dbReference type="Pfam" id="PF06722"/>
    </source>
</evidence>
<dbReference type="RefSeq" id="WP_184921038.1">
    <property type="nucleotide sequence ID" value="NZ_JACHMO010000001.1"/>
</dbReference>
<feature type="domain" description="Erythromycin biosynthesis protein CIII-like C-terminal" evidence="4">
    <location>
        <begin position="320"/>
        <end position="426"/>
    </location>
</feature>
<dbReference type="PANTHER" id="PTHR48050:SF13">
    <property type="entry name" value="STEROL 3-BETA-GLUCOSYLTRANSFERASE UGT80A2"/>
    <property type="match status" value="1"/>
</dbReference>
<dbReference type="InterPro" id="IPR002213">
    <property type="entry name" value="UDP_glucos_trans"/>
</dbReference>
<dbReference type="InterPro" id="IPR004276">
    <property type="entry name" value="GlycoTrans_28_N"/>
</dbReference>
<organism evidence="5 6">
    <name type="scientific">Saccharothrix ecbatanensis</name>
    <dbReference type="NCBI Taxonomy" id="1105145"/>
    <lineage>
        <taxon>Bacteria</taxon>
        <taxon>Bacillati</taxon>
        <taxon>Actinomycetota</taxon>
        <taxon>Actinomycetes</taxon>
        <taxon>Pseudonocardiales</taxon>
        <taxon>Pseudonocardiaceae</taxon>
        <taxon>Saccharothrix</taxon>
    </lineage>
</organism>